<feature type="region of interest" description="Disordered" evidence="1">
    <location>
        <begin position="35"/>
        <end position="79"/>
    </location>
</feature>
<evidence type="ECO:0000313" key="3">
    <source>
        <dbReference type="Proteomes" id="UP001251528"/>
    </source>
</evidence>
<feature type="compositionally biased region" description="Basic and acidic residues" evidence="1">
    <location>
        <begin position="39"/>
        <end position="51"/>
    </location>
</feature>
<dbReference type="AlphaFoldDB" id="A0AAJ0FT74"/>
<comment type="caution">
    <text evidence="2">The sequence shown here is derived from an EMBL/GenBank/DDBJ whole genome shotgun (WGS) entry which is preliminary data.</text>
</comment>
<keyword evidence="3" id="KW-1185">Reference proteome</keyword>
<evidence type="ECO:0000313" key="2">
    <source>
        <dbReference type="EMBL" id="KAK2590699.1"/>
    </source>
</evidence>
<proteinExistence type="predicted"/>
<accession>A0AAJ0FT74</accession>
<sequence>MDDQLGGRTDDDLFYDESALQHFKLPKWLVLRPKASTPRSKDMGYEFKAPDLKNVPPPQPAQNGAEESEAIKATPRQSV</sequence>
<organism evidence="2 3">
    <name type="scientific">Conoideocrella luteorostrata</name>
    <dbReference type="NCBI Taxonomy" id="1105319"/>
    <lineage>
        <taxon>Eukaryota</taxon>
        <taxon>Fungi</taxon>
        <taxon>Dikarya</taxon>
        <taxon>Ascomycota</taxon>
        <taxon>Pezizomycotina</taxon>
        <taxon>Sordariomycetes</taxon>
        <taxon>Hypocreomycetidae</taxon>
        <taxon>Hypocreales</taxon>
        <taxon>Clavicipitaceae</taxon>
        <taxon>Conoideocrella</taxon>
    </lineage>
</organism>
<name>A0AAJ0FT74_9HYPO</name>
<dbReference type="Proteomes" id="UP001251528">
    <property type="component" value="Unassembled WGS sequence"/>
</dbReference>
<reference evidence="2" key="1">
    <citation type="submission" date="2023-06" db="EMBL/GenBank/DDBJ databases">
        <title>Conoideocrella luteorostrata (Hypocreales: Clavicipitaceae), a potential biocontrol fungus for elongate hemlock scale in United States Christmas tree production areas.</title>
        <authorList>
            <person name="Barrett H."/>
            <person name="Lovett B."/>
            <person name="Macias A.M."/>
            <person name="Stajich J.E."/>
            <person name="Kasson M.T."/>
        </authorList>
    </citation>
    <scope>NUCLEOTIDE SEQUENCE</scope>
    <source>
        <strain evidence="2">ARSEF 14590</strain>
    </source>
</reference>
<protein>
    <submittedName>
        <fullName evidence="2">Nucleolar protein</fullName>
    </submittedName>
</protein>
<evidence type="ECO:0000256" key="1">
    <source>
        <dbReference type="SAM" id="MobiDB-lite"/>
    </source>
</evidence>
<gene>
    <name evidence="2" type="primary">NOP15_2</name>
    <name evidence="2" type="ORF">QQS21_011610</name>
</gene>
<dbReference type="EMBL" id="JASWJB010000406">
    <property type="protein sequence ID" value="KAK2590699.1"/>
    <property type="molecule type" value="Genomic_DNA"/>
</dbReference>